<organism evidence="2 3">
    <name type="scientific">Pullulanibacillus pueri</name>
    <dbReference type="NCBI Taxonomy" id="1437324"/>
    <lineage>
        <taxon>Bacteria</taxon>
        <taxon>Bacillati</taxon>
        <taxon>Bacillota</taxon>
        <taxon>Bacilli</taxon>
        <taxon>Bacillales</taxon>
        <taxon>Sporolactobacillaceae</taxon>
        <taxon>Pullulanibacillus</taxon>
    </lineage>
</organism>
<protein>
    <submittedName>
        <fullName evidence="2">Uncharacterized protein</fullName>
    </submittedName>
</protein>
<dbReference type="Proteomes" id="UP000656813">
    <property type="component" value="Unassembled WGS sequence"/>
</dbReference>
<comment type="caution">
    <text evidence="2">The sequence shown here is derived from an EMBL/GenBank/DDBJ whole genome shotgun (WGS) entry which is preliminary data.</text>
</comment>
<accession>A0A8J3EMM2</accession>
<reference evidence="2" key="2">
    <citation type="submission" date="2020-09" db="EMBL/GenBank/DDBJ databases">
        <authorList>
            <person name="Sun Q."/>
            <person name="Zhou Y."/>
        </authorList>
    </citation>
    <scope>NUCLEOTIDE SEQUENCE</scope>
    <source>
        <strain evidence="2">CGMCC 1.12777</strain>
    </source>
</reference>
<gene>
    <name evidence="2" type="ORF">GCM10007096_18800</name>
</gene>
<feature type="transmembrane region" description="Helical" evidence="1">
    <location>
        <begin position="91"/>
        <end position="109"/>
    </location>
</feature>
<reference evidence="2" key="1">
    <citation type="journal article" date="2014" name="Int. J. Syst. Evol. Microbiol.">
        <title>Complete genome sequence of Corynebacterium casei LMG S-19264T (=DSM 44701T), isolated from a smear-ripened cheese.</title>
        <authorList>
            <consortium name="US DOE Joint Genome Institute (JGI-PGF)"/>
            <person name="Walter F."/>
            <person name="Albersmeier A."/>
            <person name="Kalinowski J."/>
            <person name="Ruckert C."/>
        </authorList>
    </citation>
    <scope>NUCLEOTIDE SEQUENCE</scope>
    <source>
        <strain evidence="2">CGMCC 1.12777</strain>
    </source>
</reference>
<evidence type="ECO:0000313" key="2">
    <source>
        <dbReference type="EMBL" id="GGH81222.1"/>
    </source>
</evidence>
<dbReference type="RefSeq" id="WP_188497148.1">
    <property type="nucleotide sequence ID" value="NZ_BMFV01000012.1"/>
</dbReference>
<dbReference type="AlphaFoldDB" id="A0A8J3EMM2"/>
<sequence length="149" mass="17150">MTNYKNTTINHDLINEVKEKEKEGSKALLNFLSHQDINTLHQLSLVFKGGSTRYPGFRIMTLVQFPVFFATGLIIVFSMVTSNSTFEFVQYIKFAFAVFLAVHGSIMMFKIHGYKKESALIKSSKDLLSKEKIIYMIDFTLNEKYKNLS</sequence>
<keyword evidence="1" id="KW-0812">Transmembrane</keyword>
<keyword evidence="3" id="KW-1185">Reference proteome</keyword>
<feature type="transmembrane region" description="Helical" evidence="1">
    <location>
        <begin position="57"/>
        <end position="79"/>
    </location>
</feature>
<proteinExistence type="predicted"/>
<evidence type="ECO:0000256" key="1">
    <source>
        <dbReference type="SAM" id="Phobius"/>
    </source>
</evidence>
<dbReference type="EMBL" id="BMFV01000012">
    <property type="protein sequence ID" value="GGH81222.1"/>
    <property type="molecule type" value="Genomic_DNA"/>
</dbReference>
<name>A0A8J3EMM2_9BACL</name>
<keyword evidence="1" id="KW-1133">Transmembrane helix</keyword>
<evidence type="ECO:0000313" key="3">
    <source>
        <dbReference type="Proteomes" id="UP000656813"/>
    </source>
</evidence>
<keyword evidence="1" id="KW-0472">Membrane</keyword>